<sequence length="133" mass="15151">MKVEPGVMIQLGYGKYFRSESIIGLEPIEEERGPGKRTNVYIEGFSNPIIASRGEGAILRDLTRSPDEIVQIREHTELLKDLLDSISGIPSLLRSIIRDQGNWDLDRLERHVREVLETELDPEDNNQQLLLSV</sequence>
<reference evidence="1" key="1">
    <citation type="submission" date="2018-05" db="EMBL/GenBank/DDBJ databases">
        <authorList>
            <person name="Lanie J.A."/>
            <person name="Ng W.-L."/>
            <person name="Kazmierczak K.M."/>
            <person name="Andrzejewski T.M."/>
            <person name="Davidsen T.M."/>
            <person name="Wayne K.J."/>
            <person name="Tettelin H."/>
            <person name="Glass J.I."/>
            <person name="Rusch D."/>
            <person name="Podicherti R."/>
            <person name="Tsui H.-C.T."/>
            <person name="Winkler M.E."/>
        </authorList>
    </citation>
    <scope>NUCLEOTIDE SEQUENCE</scope>
</reference>
<name>A0A382E9P8_9ZZZZ</name>
<gene>
    <name evidence="1" type="ORF">METZ01_LOCUS200360</name>
</gene>
<protein>
    <submittedName>
        <fullName evidence="1">Uncharacterized protein</fullName>
    </submittedName>
</protein>
<dbReference type="EMBL" id="UINC01043450">
    <property type="protein sequence ID" value="SVB47506.1"/>
    <property type="molecule type" value="Genomic_DNA"/>
</dbReference>
<accession>A0A382E9P8</accession>
<evidence type="ECO:0000313" key="1">
    <source>
        <dbReference type="EMBL" id="SVB47506.1"/>
    </source>
</evidence>
<proteinExistence type="predicted"/>
<organism evidence="1">
    <name type="scientific">marine metagenome</name>
    <dbReference type="NCBI Taxonomy" id="408172"/>
    <lineage>
        <taxon>unclassified sequences</taxon>
        <taxon>metagenomes</taxon>
        <taxon>ecological metagenomes</taxon>
    </lineage>
</organism>
<dbReference type="AlphaFoldDB" id="A0A382E9P8"/>